<evidence type="ECO:0000256" key="1">
    <source>
        <dbReference type="SAM" id="SignalP"/>
    </source>
</evidence>
<dbReference type="EMBL" id="JBHULR010000002">
    <property type="protein sequence ID" value="MFD2546579.1"/>
    <property type="molecule type" value="Genomic_DNA"/>
</dbReference>
<feature type="signal peptide" evidence="1">
    <location>
        <begin position="1"/>
        <end position="19"/>
    </location>
</feature>
<dbReference type="PANTHER" id="PTHR12993">
    <property type="entry name" value="N-ACETYLGLUCOSAMINYL-PHOSPHATIDYLINOSITOL DE-N-ACETYLASE-RELATED"/>
    <property type="match status" value="1"/>
</dbReference>
<dbReference type="InterPro" id="IPR024078">
    <property type="entry name" value="LmbE-like_dom_sf"/>
</dbReference>
<gene>
    <name evidence="2" type="ORF">ACFSR5_02840</name>
</gene>
<feature type="chain" id="PRO_5045615848" evidence="1">
    <location>
        <begin position="20"/>
        <end position="812"/>
    </location>
</feature>
<dbReference type="PANTHER" id="PTHR12993:SF11">
    <property type="entry name" value="N-ACETYLGLUCOSAMINYL-PHOSPHATIDYLINOSITOL DE-N-ACETYLASE"/>
    <property type="match status" value="1"/>
</dbReference>
<proteinExistence type="predicted"/>
<dbReference type="EC" id="3.5.1.-" evidence="2"/>
<dbReference type="Pfam" id="PF02585">
    <property type="entry name" value="PIG-L"/>
    <property type="match status" value="1"/>
</dbReference>
<dbReference type="InterPro" id="IPR003737">
    <property type="entry name" value="GlcNAc_PI_deacetylase-related"/>
</dbReference>
<evidence type="ECO:0000313" key="3">
    <source>
        <dbReference type="Proteomes" id="UP001597545"/>
    </source>
</evidence>
<dbReference type="SUPFAM" id="SSF52317">
    <property type="entry name" value="Class I glutamine amidotransferase-like"/>
    <property type="match status" value="1"/>
</dbReference>
<name>A0ABW5KEH7_9SPHI</name>
<dbReference type="GO" id="GO:0016787">
    <property type="term" value="F:hydrolase activity"/>
    <property type="evidence" value="ECO:0007669"/>
    <property type="project" value="UniProtKB-KW"/>
</dbReference>
<keyword evidence="2" id="KW-0378">Hydrolase</keyword>
<protein>
    <submittedName>
        <fullName evidence="2">PIG-L family deacetylase</fullName>
        <ecNumber evidence="2">3.5.1.-</ecNumber>
    </submittedName>
</protein>
<keyword evidence="3" id="KW-1185">Reference proteome</keyword>
<dbReference type="RefSeq" id="WP_380900505.1">
    <property type="nucleotide sequence ID" value="NZ_JBHUEG010000003.1"/>
</dbReference>
<dbReference type="Gene3D" id="3.40.50.10320">
    <property type="entry name" value="LmbE-like"/>
    <property type="match status" value="1"/>
</dbReference>
<evidence type="ECO:0000313" key="2">
    <source>
        <dbReference type="EMBL" id="MFD2546579.1"/>
    </source>
</evidence>
<keyword evidence="1" id="KW-0732">Signal</keyword>
<dbReference type="InterPro" id="IPR029062">
    <property type="entry name" value="Class_I_gatase-like"/>
</dbReference>
<sequence>MRRHFFFFLIFLFCSRSFAQPFLQKSSAEIQLGLERLNVLGSVLYFAAHPDDENTKLIAYLASERKVRTAYLSLTRGDGGQNLIGTEQGIELGLIRTQELLQARKIDGGEQYFSSAFDFGFSKTHEETFKFWKKEEVLREAVWIIRKLQPDVIITRFPPDERGGHGHHQASAILAHEAFKAAADPTVFPEQLNIVKPWQAKRLLWNTANFMRMQGDSPNQLKIDIGQFNPLLGQSYGEISARSRSQHKSQGFGSAASNGFAIESFEYVDGDKPTTDLFDKIDLSWNRVPDSEPIQQEVSSLIETFNPLAPQQSIPGLAQLWHRLQKLQNGYWKDRKLQEVEELLLACAGVKLEGVTASSRFYKGQVIPFQIELISRNPKTMVRLVGINDKRIDKLIPYNEIQRFDESIVVETTTQPYWLTKPHSLGKFEVDSNYVGFPINPDLPMAYVSLQIADVTFQLPVPLQYRYVDPVRGEVREYIEIVPPVTLSVHNQTLLVKPGVHKTLLLTLERHDPSVKSVTIVPQTKTSGWKIVPDKLFVSFPEKQYSVVKAIDIANESPSSSADTLAFSISGESLRGIETISYEHIPTQTWFPKTTSKLVPLDLINPVKHVGYITGAGDLIPEALRNLGTAVDVLDIDKISKEVLAQYDALVLGVRILNVEQKIAQKMPVIFDYVKTGGVAVFQYNVNSRLQTTDFAPKPFQITRTRVTEEDAQVSFLNPEDPVLNYPNKITAQDFEGWVQERGLYFAEDIDPSYRTPLAMNDKNETAHTGSLLITKLGKGKFIYTSLSFFRQLPAGVPGASRLFVNLLTKEK</sequence>
<dbReference type="SUPFAM" id="SSF102588">
    <property type="entry name" value="LmbE-like"/>
    <property type="match status" value="1"/>
</dbReference>
<comment type="caution">
    <text evidence="2">The sequence shown here is derived from an EMBL/GenBank/DDBJ whole genome shotgun (WGS) entry which is preliminary data.</text>
</comment>
<dbReference type="Proteomes" id="UP001597545">
    <property type="component" value="Unassembled WGS sequence"/>
</dbReference>
<accession>A0ABW5KEH7</accession>
<organism evidence="2 3">
    <name type="scientific">Sphingobacterium suaedae</name>
    <dbReference type="NCBI Taxonomy" id="1686402"/>
    <lineage>
        <taxon>Bacteria</taxon>
        <taxon>Pseudomonadati</taxon>
        <taxon>Bacteroidota</taxon>
        <taxon>Sphingobacteriia</taxon>
        <taxon>Sphingobacteriales</taxon>
        <taxon>Sphingobacteriaceae</taxon>
        <taxon>Sphingobacterium</taxon>
    </lineage>
</organism>
<reference evidence="3" key="1">
    <citation type="journal article" date="2019" name="Int. J. Syst. Evol. Microbiol.">
        <title>The Global Catalogue of Microorganisms (GCM) 10K type strain sequencing project: providing services to taxonomists for standard genome sequencing and annotation.</title>
        <authorList>
            <consortium name="The Broad Institute Genomics Platform"/>
            <consortium name="The Broad Institute Genome Sequencing Center for Infectious Disease"/>
            <person name="Wu L."/>
            <person name="Ma J."/>
        </authorList>
    </citation>
    <scope>NUCLEOTIDE SEQUENCE [LARGE SCALE GENOMIC DNA]</scope>
    <source>
        <strain evidence="3">KCTC 42662</strain>
    </source>
</reference>